<organism evidence="6 7">
    <name type="scientific">Ceratitis capitata</name>
    <name type="common">Mediterranean fruit fly</name>
    <name type="synonym">Tephritis capitata</name>
    <dbReference type="NCBI Taxonomy" id="7213"/>
    <lineage>
        <taxon>Eukaryota</taxon>
        <taxon>Metazoa</taxon>
        <taxon>Ecdysozoa</taxon>
        <taxon>Arthropoda</taxon>
        <taxon>Hexapoda</taxon>
        <taxon>Insecta</taxon>
        <taxon>Pterygota</taxon>
        <taxon>Neoptera</taxon>
        <taxon>Endopterygota</taxon>
        <taxon>Diptera</taxon>
        <taxon>Brachycera</taxon>
        <taxon>Muscomorpha</taxon>
        <taxon>Tephritoidea</taxon>
        <taxon>Tephritidae</taxon>
        <taxon>Ceratitis</taxon>
        <taxon>Ceratitis</taxon>
    </lineage>
</organism>
<feature type="repeat" description="WD" evidence="4">
    <location>
        <begin position="812"/>
        <end position="843"/>
    </location>
</feature>
<name>A0A811U5N3_CERCA</name>
<feature type="compositionally biased region" description="Polar residues" evidence="5">
    <location>
        <begin position="258"/>
        <end position="287"/>
    </location>
</feature>
<evidence type="ECO:0000256" key="3">
    <source>
        <dbReference type="ARBA" id="ARBA00022737"/>
    </source>
</evidence>
<dbReference type="Gene3D" id="2.130.10.10">
    <property type="entry name" value="YVTN repeat-like/Quinoprotein amine dehydrogenase"/>
    <property type="match status" value="1"/>
</dbReference>
<dbReference type="EMBL" id="CAJHJT010000001">
    <property type="protein sequence ID" value="CAD6993307.1"/>
    <property type="molecule type" value="Genomic_DNA"/>
</dbReference>
<accession>A0A811U5N3</accession>
<evidence type="ECO:0000256" key="2">
    <source>
        <dbReference type="ARBA" id="ARBA00022574"/>
    </source>
</evidence>
<feature type="compositionally biased region" description="Acidic residues" evidence="5">
    <location>
        <begin position="7"/>
        <end position="19"/>
    </location>
</feature>
<feature type="repeat" description="WD" evidence="4">
    <location>
        <begin position="904"/>
        <end position="937"/>
    </location>
</feature>
<proteinExistence type="predicted"/>
<feature type="region of interest" description="Disordered" evidence="5">
    <location>
        <begin position="254"/>
        <end position="287"/>
    </location>
</feature>
<dbReference type="CDD" id="cd00200">
    <property type="entry name" value="WD40"/>
    <property type="match status" value="1"/>
</dbReference>
<protein>
    <recommendedName>
        <fullName evidence="1">WD repeat-containing protein 44</fullName>
    </recommendedName>
</protein>
<dbReference type="InterPro" id="IPR036322">
    <property type="entry name" value="WD40_repeat_dom_sf"/>
</dbReference>
<feature type="compositionally biased region" description="Low complexity" evidence="5">
    <location>
        <begin position="509"/>
        <end position="528"/>
    </location>
</feature>
<sequence>MSKPETDSDSSEEFFDAEDSTPNRLSTLSRNCKLSLDNAPAQDGFIFPEPAVRVNPSSDSDATPIGGVTPSTSSPTSSLSLGTRGPKQDIFVEPKPVQFGRQRFHELRQCMQNDEDDNPGNTLTPDSQNSSTDGVFTNRTTHPFKVIENDTMSIQSMTSLGRVGRILAGNIDPSALSIDRESLAAHSASSANSHQLQQQQQQQQQMYLQHLQQQQQQQQQQLQQNLGIMAPSTSNNLAALVEQQNVAAAAAAAAATAPRSSSNASRISTKYTSTPAASPTHSQTSTSTIGAVVTAAAVTAVNRTIPDPKIIFQEPDVIASTKLAHSKTTDSITSSGPIAPPRRKKKSRKSTSSSDQLSMNEAMQMSAAPDTEDTDSDTRSVKSVLDVQQKLHDDLAEEIERSWQEKKSFASVHAVGGATTAAPIGTATINSTSLHMSVGSGRPHSIGMNAITMGISNIPLGPSMTMTSSTGVVSASIASLAQTSTCNTRPVTTATVGGSINRISHSLGNSSTSVYSKPSPSNSAKSNSAPGRVRYFYAAGFIYSSIDPSQGLNLYKATQGGCVVKPRDEACNKAEGPTQEEIKRIEQILMDDGARPILAGTGSNSLGSGTRYPSLLYRSSSDKERRKSAGDEDVLKQMNIYVRTRTSSGKQLTDFEILKQVPVKNLDTGENMTLSEVRSPPVPEGWNPLSLHILKLTSHLEVNPKESDEESVIGIPPCSEGQPPDEEEGEAEDGSRLKKRTARFKRLLGATVRKTVDKAKSLASEVSHARHKEDVADITDVMNPEANIKIKASSTNKGPYEFTKLQHVQDLYGEHTGAVWCMKFSSCGRLLATAGQDKVLRIWVLKDAYPFFQDMRTKYNADQKSSPTPSQESLVSQHSEEAIAMAAAAEKCTGPFMPKAFCTYIGHTSDLLDVSWSKNYFILSSSMDKTVRLWHISRKECLCCFQHIDFVTAIAFHPRDDRYFLSGSLDGKLRLWNIPDKKVALWNEVDGQTKLITAANFCQNGQFAVVGSYDGRCIFYNTDQLKYHTQIHVRSTRGKNRIGRKISGIEPMPGEDKILVTSNDSRVRLYDLRDLNLSCKYKGYLNVSSQIKASFSHDGKYIIAGSENQCIYIWKTNHDYSKLSSVRRDRSDFWEGIKAHNATVTCAIFAPHPEAIIKSEPDEIGPSEKLPNHQPDPLVEQHKKGCGYVMVSADFNGAIKVFINKTKPKHSSLPYTAIAD</sequence>
<feature type="region of interest" description="Disordered" evidence="5">
    <location>
        <begin position="1"/>
        <end position="25"/>
    </location>
</feature>
<dbReference type="SMART" id="SM00320">
    <property type="entry name" value="WD40"/>
    <property type="match status" value="6"/>
</dbReference>
<evidence type="ECO:0000313" key="7">
    <source>
        <dbReference type="Proteomes" id="UP000606786"/>
    </source>
</evidence>
<feature type="region of interest" description="Disordered" evidence="5">
    <location>
        <begin position="323"/>
        <end position="381"/>
    </location>
</feature>
<evidence type="ECO:0000256" key="1">
    <source>
        <dbReference type="ARBA" id="ARBA00021207"/>
    </source>
</evidence>
<dbReference type="PANTHER" id="PTHR14221">
    <property type="entry name" value="WD REPEAT DOMAIN 44"/>
    <property type="match status" value="1"/>
</dbReference>
<evidence type="ECO:0000256" key="4">
    <source>
        <dbReference type="PROSITE-ProRule" id="PRU00221"/>
    </source>
</evidence>
<dbReference type="PROSITE" id="PS50294">
    <property type="entry name" value="WD_REPEATS_REGION"/>
    <property type="match status" value="3"/>
</dbReference>
<dbReference type="InterPro" id="IPR015943">
    <property type="entry name" value="WD40/YVTN_repeat-like_dom_sf"/>
</dbReference>
<dbReference type="InterPro" id="IPR020472">
    <property type="entry name" value="WD40_PAC1"/>
</dbReference>
<dbReference type="Proteomes" id="UP000606786">
    <property type="component" value="Unassembled WGS sequence"/>
</dbReference>
<evidence type="ECO:0000313" key="6">
    <source>
        <dbReference type="EMBL" id="CAD6993307.1"/>
    </source>
</evidence>
<evidence type="ECO:0000256" key="5">
    <source>
        <dbReference type="SAM" id="MobiDB-lite"/>
    </source>
</evidence>
<feature type="region of interest" description="Disordered" evidence="5">
    <location>
        <begin position="703"/>
        <end position="738"/>
    </location>
</feature>
<keyword evidence="2 4" id="KW-0853">WD repeat</keyword>
<reference evidence="6" key="1">
    <citation type="submission" date="2020-11" db="EMBL/GenBank/DDBJ databases">
        <authorList>
            <person name="Whitehead M."/>
        </authorList>
    </citation>
    <scope>NUCLEOTIDE SEQUENCE</scope>
    <source>
        <strain evidence="6">EGII</strain>
    </source>
</reference>
<comment type="caution">
    <text evidence="6">The sequence shown here is derived from an EMBL/GenBank/DDBJ whole genome shotgun (WGS) entry which is preliminary data.</text>
</comment>
<feature type="compositionally biased region" description="Acidic residues" evidence="5">
    <location>
        <begin position="723"/>
        <end position="732"/>
    </location>
</feature>
<keyword evidence="3" id="KW-0677">Repeat</keyword>
<keyword evidence="7" id="KW-1185">Reference proteome</keyword>
<dbReference type="SUPFAM" id="SSF50978">
    <property type="entry name" value="WD40 repeat-like"/>
    <property type="match status" value="1"/>
</dbReference>
<feature type="region of interest" description="Disordered" evidence="5">
    <location>
        <begin position="507"/>
        <end position="528"/>
    </location>
</feature>
<feature type="region of interest" description="Disordered" evidence="5">
    <location>
        <begin position="112"/>
        <end position="139"/>
    </location>
</feature>
<feature type="region of interest" description="Disordered" evidence="5">
    <location>
        <begin position="38"/>
        <end position="89"/>
    </location>
</feature>
<feature type="repeat" description="WD" evidence="4">
    <location>
        <begin position="944"/>
        <end position="978"/>
    </location>
</feature>
<dbReference type="FunFam" id="2.130.10.10:FF:000060">
    <property type="entry name" value="WD repeat-containing protein 44"/>
    <property type="match status" value="1"/>
</dbReference>
<feature type="compositionally biased region" description="Low complexity" evidence="5">
    <location>
        <begin position="69"/>
        <end position="81"/>
    </location>
</feature>
<dbReference type="PRINTS" id="PR00320">
    <property type="entry name" value="GPROTEINBRPT"/>
</dbReference>
<dbReference type="PROSITE" id="PS50082">
    <property type="entry name" value="WD_REPEATS_2"/>
    <property type="match status" value="3"/>
</dbReference>
<dbReference type="InterPro" id="IPR001680">
    <property type="entry name" value="WD40_rpt"/>
</dbReference>
<dbReference type="AlphaFoldDB" id="A0A811U5N3"/>
<dbReference type="InterPro" id="IPR040324">
    <property type="entry name" value="WDR44/Dgr2"/>
</dbReference>
<gene>
    <name evidence="6" type="ORF">CCAP1982_LOCUS2124</name>
</gene>
<dbReference type="Pfam" id="PF00400">
    <property type="entry name" value="WD40"/>
    <property type="match status" value="5"/>
</dbReference>
<dbReference type="PANTHER" id="PTHR14221:SF0">
    <property type="entry name" value="WD REPEAT-CONTAINING PROTEIN 44"/>
    <property type="match status" value="1"/>
</dbReference>
<feature type="compositionally biased region" description="Polar residues" evidence="5">
    <location>
        <begin position="119"/>
        <end position="139"/>
    </location>
</feature>
<dbReference type="OrthoDB" id="1932312at2759"/>